<accession>A0AA39CDJ3</accession>
<feature type="region of interest" description="Disordered" evidence="1">
    <location>
        <begin position="33"/>
        <end position="97"/>
    </location>
</feature>
<dbReference type="Proteomes" id="UP001172673">
    <property type="component" value="Unassembled WGS sequence"/>
</dbReference>
<evidence type="ECO:0000256" key="1">
    <source>
        <dbReference type="SAM" id="MobiDB-lite"/>
    </source>
</evidence>
<evidence type="ECO:0000313" key="2">
    <source>
        <dbReference type="EMBL" id="KAJ9604309.1"/>
    </source>
</evidence>
<dbReference type="AlphaFoldDB" id="A0AA39CDJ3"/>
<name>A0AA39CDJ3_9EURO</name>
<dbReference type="EMBL" id="JAPDRK010000019">
    <property type="protein sequence ID" value="KAJ9604309.1"/>
    <property type="molecule type" value="Genomic_DNA"/>
</dbReference>
<comment type="caution">
    <text evidence="2">The sequence shown here is derived from an EMBL/GenBank/DDBJ whole genome shotgun (WGS) entry which is preliminary data.</text>
</comment>
<feature type="region of interest" description="Disordered" evidence="1">
    <location>
        <begin position="196"/>
        <end position="231"/>
    </location>
</feature>
<protein>
    <submittedName>
        <fullName evidence="2">Uncharacterized protein</fullName>
    </submittedName>
</protein>
<reference evidence="2" key="1">
    <citation type="submission" date="2022-10" db="EMBL/GenBank/DDBJ databases">
        <title>Culturing micro-colonial fungi from biological soil crusts in the Mojave desert and describing Neophaeococcomyces mojavensis, and introducing the new genera and species Taxawa tesnikishii.</title>
        <authorList>
            <person name="Kurbessoian T."/>
            <person name="Stajich J.E."/>
        </authorList>
    </citation>
    <scope>NUCLEOTIDE SEQUENCE</scope>
    <source>
        <strain evidence="2">TK_41</strain>
    </source>
</reference>
<evidence type="ECO:0000313" key="3">
    <source>
        <dbReference type="Proteomes" id="UP001172673"/>
    </source>
</evidence>
<keyword evidence="3" id="KW-1185">Reference proteome</keyword>
<gene>
    <name evidence="2" type="ORF">H2200_011143</name>
</gene>
<proteinExistence type="predicted"/>
<organism evidence="2 3">
    <name type="scientific">Cladophialophora chaetospira</name>
    <dbReference type="NCBI Taxonomy" id="386627"/>
    <lineage>
        <taxon>Eukaryota</taxon>
        <taxon>Fungi</taxon>
        <taxon>Dikarya</taxon>
        <taxon>Ascomycota</taxon>
        <taxon>Pezizomycotina</taxon>
        <taxon>Eurotiomycetes</taxon>
        <taxon>Chaetothyriomycetidae</taxon>
        <taxon>Chaetothyriales</taxon>
        <taxon>Herpotrichiellaceae</taxon>
        <taxon>Cladophialophora</taxon>
    </lineage>
</organism>
<sequence length="231" mass="24781">MPDTRPSESHGYPRICTTCKATVVDVLSRIPTHAPGNARDYSAKVKVDPEPPAPPCEARRHCEGYAGDLTTKTNERTFPRQAQNTASKPKMPPPATTNKHVAWADERVWHVSPKTALKPKPAPTMMNQVNTYGYGVIGGDPRAIQGTGRKDEVSSPFKTAVDLGSVKEASNPTKSAIDLRYVKEAANPINTAVETGAVKEASSPSRPAMNLIPDSKTAVETGAVKQMPVAE</sequence>